<name>A0A3M7PUP7_BRAPC</name>
<dbReference type="EMBL" id="REGN01008793">
    <property type="protein sequence ID" value="RNA02669.1"/>
    <property type="molecule type" value="Genomic_DNA"/>
</dbReference>
<dbReference type="GO" id="GO:0003964">
    <property type="term" value="F:RNA-directed DNA polymerase activity"/>
    <property type="evidence" value="ECO:0007669"/>
    <property type="project" value="UniProtKB-KW"/>
</dbReference>
<sequence>MLQELKVIQWNCNRLLSKFDLFLHFLSLQNPDIVLLNELKMTEIECNYYSNIIGYESIFKPRPMSRPGSLGLDFSFDVFNIESLSILVKIKDKKVSISTLYNPPNQTLQFDFFQRLSELRSNVIIGGDLNSKSTLIGCKNQNNNGNILEKIIHDLNFYVINDSSTTFHRNINNYEEILDIFLCSSNIAELISSFGVYDEDLTIDHYPTWINISTDKLITRPNFYANFNLKRANWKNFKDCLDTLPGVEYKSNSDLMCSEITMKILNAAEKTLPKTGQKIFKIRLHPEIVKLIKERRKLRRKYFRSRSNIDKTEFNKITARVKLKIKDFKNKNWEDFANKNKRLSRSYWRRINKFRNSANKSKIPTLILDKKEFATDEEKSIVFGERLSEIFKNNEDKSDLVSEMEVENLVTNFFSSFPELPKHETITPWFR</sequence>
<dbReference type="PANTHER" id="PTHR33273:SF4">
    <property type="entry name" value="ENDONUCLEASE_EXONUCLEASE_PHOSPHATASE DOMAIN-CONTAINING PROTEIN"/>
    <property type="match status" value="1"/>
</dbReference>
<evidence type="ECO:0000259" key="1">
    <source>
        <dbReference type="Pfam" id="PF14529"/>
    </source>
</evidence>
<proteinExistence type="predicted"/>
<reference evidence="2 3" key="1">
    <citation type="journal article" date="2018" name="Sci. Rep.">
        <title>Genomic signatures of local adaptation to the degree of environmental predictability in rotifers.</title>
        <authorList>
            <person name="Franch-Gras L."/>
            <person name="Hahn C."/>
            <person name="Garcia-Roger E.M."/>
            <person name="Carmona M.J."/>
            <person name="Serra M."/>
            <person name="Gomez A."/>
        </authorList>
    </citation>
    <scope>NUCLEOTIDE SEQUENCE [LARGE SCALE GENOMIC DNA]</scope>
    <source>
        <strain evidence="2">HYR1</strain>
    </source>
</reference>
<dbReference type="AlphaFoldDB" id="A0A3M7PUP7"/>
<protein>
    <submittedName>
        <fullName evidence="2">RNA-directed DNA polymerase from mobile element jockey-like</fullName>
    </submittedName>
</protein>
<dbReference type="SUPFAM" id="SSF56219">
    <property type="entry name" value="DNase I-like"/>
    <property type="match status" value="1"/>
</dbReference>
<evidence type="ECO:0000313" key="2">
    <source>
        <dbReference type="EMBL" id="RNA02669.1"/>
    </source>
</evidence>
<dbReference type="Pfam" id="PF14529">
    <property type="entry name" value="Exo_endo_phos_2"/>
    <property type="match status" value="1"/>
</dbReference>
<gene>
    <name evidence="2" type="ORF">BpHYR1_000415</name>
</gene>
<keyword evidence="2" id="KW-0808">Transferase</keyword>
<dbReference type="Gene3D" id="3.60.10.10">
    <property type="entry name" value="Endonuclease/exonuclease/phosphatase"/>
    <property type="match status" value="1"/>
</dbReference>
<comment type="caution">
    <text evidence="2">The sequence shown here is derived from an EMBL/GenBank/DDBJ whole genome shotgun (WGS) entry which is preliminary data.</text>
</comment>
<dbReference type="OrthoDB" id="411871at2759"/>
<keyword evidence="3" id="KW-1185">Reference proteome</keyword>
<keyword evidence="2" id="KW-0695">RNA-directed DNA polymerase</keyword>
<organism evidence="2 3">
    <name type="scientific">Brachionus plicatilis</name>
    <name type="common">Marine rotifer</name>
    <name type="synonym">Brachionus muelleri</name>
    <dbReference type="NCBI Taxonomy" id="10195"/>
    <lineage>
        <taxon>Eukaryota</taxon>
        <taxon>Metazoa</taxon>
        <taxon>Spiralia</taxon>
        <taxon>Gnathifera</taxon>
        <taxon>Rotifera</taxon>
        <taxon>Eurotatoria</taxon>
        <taxon>Monogononta</taxon>
        <taxon>Pseudotrocha</taxon>
        <taxon>Ploima</taxon>
        <taxon>Brachionidae</taxon>
        <taxon>Brachionus</taxon>
    </lineage>
</organism>
<accession>A0A3M7PUP7</accession>
<evidence type="ECO:0000313" key="3">
    <source>
        <dbReference type="Proteomes" id="UP000276133"/>
    </source>
</evidence>
<dbReference type="InterPro" id="IPR036691">
    <property type="entry name" value="Endo/exonu/phosph_ase_sf"/>
</dbReference>
<keyword evidence="2" id="KW-0548">Nucleotidyltransferase</keyword>
<dbReference type="InterPro" id="IPR005135">
    <property type="entry name" value="Endo/exonuclease/phosphatase"/>
</dbReference>
<dbReference type="Proteomes" id="UP000276133">
    <property type="component" value="Unassembled WGS sequence"/>
</dbReference>
<feature type="domain" description="Endonuclease/exonuclease/phosphatase" evidence="1">
    <location>
        <begin position="96"/>
        <end position="207"/>
    </location>
</feature>
<dbReference type="PANTHER" id="PTHR33273">
    <property type="entry name" value="DOMAIN-CONTAINING PROTEIN, PUTATIVE-RELATED"/>
    <property type="match status" value="1"/>
</dbReference>